<keyword evidence="1" id="KW-0812">Transmembrane</keyword>
<proteinExistence type="predicted"/>
<sequence length="283" mass="32450">MEQEKEIKHKFVETYAEDMAKVIENDNSGLIKKIIHNEEEHEIEKINLSPESRKNKFFMFTGFVLIIIGFIVLSYFLFDKDINTVPVEQQFTPLIFNDKSIFLEIRDFKKEEIAQIVLNSVSGVDVKNGGVEGIYLISDKKIVGLRDFLSLIKGNLIPDENKILVSDNFLLGAVNGETKDFFILLKVRSITDIFDSLRAWENKMFFDLQGFFGVALSPETKYLLTKNLDDGVVENKNARILYDKDGKIVMMYVLANENSVIITNTIKSAQELMRRLASSQIKK</sequence>
<dbReference type="Proteomes" id="UP000034798">
    <property type="component" value="Unassembled WGS sequence"/>
</dbReference>
<organism evidence="2 3">
    <name type="scientific">Candidatus Nomurabacteria bacterium GW2011_GWC2_35_8</name>
    <dbReference type="NCBI Taxonomy" id="1618752"/>
    <lineage>
        <taxon>Bacteria</taxon>
        <taxon>Candidatus Nomuraibacteriota</taxon>
    </lineage>
</organism>
<protein>
    <submittedName>
        <fullName evidence="2">Uncharacterized protein</fullName>
    </submittedName>
</protein>
<reference evidence="2 3" key="1">
    <citation type="journal article" date="2015" name="Nature">
        <title>rRNA introns, odd ribosomes, and small enigmatic genomes across a large radiation of phyla.</title>
        <authorList>
            <person name="Brown C.T."/>
            <person name="Hug L.A."/>
            <person name="Thomas B.C."/>
            <person name="Sharon I."/>
            <person name="Castelle C.J."/>
            <person name="Singh A."/>
            <person name="Wilkins M.J."/>
            <person name="Williams K.H."/>
            <person name="Banfield J.F."/>
        </authorList>
    </citation>
    <scope>NUCLEOTIDE SEQUENCE [LARGE SCALE GENOMIC DNA]</scope>
</reference>
<keyword evidence="1" id="KW-0472">Membrane</keyword>
<dbReference type="EMBL" id="LBQZ01000038">
    <property type="protein sequence ID" value="KKP87751.1"/>
    <property type="molecule type" value="Genomic_DNA"/>
</dbReference>
<name>A0A0G0DG62_9BACT</name>
<gene>
    <name evidence="2" type="ORF">UR91_C0038G0007</name>
</gene>
<accession>A0A0G0DG62</accession>
<comment type="caution">
    <text evidence="2">The sequence shown here is derived from an EMBL/GenBank/DDBJ whole genome shotgun (WGS) entry which is preliminary data.</text>
</comment>
<dbReference type="AlphaFoldDB" id="A0A0G0DG62"/>
<evidence type="ECO:0000313" key="2">
    <source>
        <dbReference type="EMBL" id="KKP87751.1"/>
    </source>
</evidence>
<keyword evidence="1" id="KW-1133">Transmembrane helix</keyword>
<evidence type="ECO:0000256" key="1">
    <source>
        <dbReference type="SAM" id="Phobius"/>
    </source>
</evidence>
<feature type="transmembrane region" description="Helical" evidence="1">
    <location>
        <begin position="57"/>
        <end position="78"/>
    </location>
</feature>
<evidence type="ECO:0000313" key="3">
    <source>
        <dbReference type="Proteomes" id="UP000034798"/>
    </source>
</evidence>